<organism evidence="2 3">
    <name type="scientific">Dactylonectria macrodidyma</name>
    <dbReference type="NCBI Taxonomy" id="307937"/>
    <lineage>
        <taxon>Eukaryota</taxon>
        <taxon>Fungi</taxon>
        <taxon>Dikarya</taxon>
        <taxon>Ascomycota</taxon>
        <taxon>Pezizomycotina</taxon>
        <taxon>Sordariomycetes</taxon>
        <taxon>Hypocreomycetidae</taxon>
        <taxon>Hypocreales</taxon>
        <taxon>Nectriaceae</taxon>
        <taxon>Dactylonectria</taxon>
    </lineage>
</organism>
<keyword evidence="3" id="KW-1185">Reference proteome</keyword>
<dbReference type="AlphaFoldDB" id="A0A9P9JA27"/>
<feature type="region of interest" description="Disordered" evidence="1">
    <location>
        <begin position="73"/>
        <end position="141"/>
    </location>
</feature>
<comment type="caution">
    <text evidence="2">The sequence shown here is derived from an EMBL/GenBank/DDBJ whole genome shotgun (WGS) entry which is preliminary data.</text>
</comment>
<feature type="compositionally biased region" description="Basic and acidic residues" evidence="1">
    <location>
        <begin position="106"/>
        <end position="131"/>
    </location>
</feature>
<evidence type="ECO:0000256" key="1">
    <source>
        <dbReference type="SAM" id="MobiDB-lite"/>
    </source>
</evidence>
<feature type="compositionally biased region" description="Polar residues" evidence="1">
    <location>
        <begin position="1"/>
        <end position="19"/>
    </location>
</feature>
<dbReference type="OrthoDB" id="437973at2759"/>
<name>A0A9P9JA27_9HYPO</name>
<protein>
    <submittedName>
        <fullName evidence="2">Uncharacterized protein</fullName>
    </submittedName>
</protein>
<proteinExistence type="predicted"/>
<dbReference type="Pfam" id="PF13917">
    <property type="entry name" value="zf-CCHC_3"/>
    <property type="match status" value="1"/>
</dbReference>
<dbReference type="Proteomes" id="UP000738349">
    <property type="component" value="Unassembled WGS sequence"/>
</dbReference>
<reference evidence="2" key="1">
    <citation type="journal article" date="2021" name="Nat. Commun.">
        <title>Genetic determinants of endophytism in the Arabidopsis root mycobiome.</title>
        <authorList>
            <person name="Mesny F."/>
            <person name="Miyauchi S."/>
            <person name="Thiergart T."/>
            <person name="Pickel B."/>
            <person name="Atanasova L."/>
            <person name="Karlsson M."/>
            <person name="Huettel B."/>
            <person name="Barry K.W."/>
            <person name="Haridas S."/>
            <person name="Chen C."/>
            <person name="Bauer D."/>
            <person name="Andreopoulos W."/>
            <person name="Pangilinan J."/>
            <person name="LaButti K."/>
            <person name="Riley R."/>
            <person name="Lipzen A."/>
            <person name="Clum A."/>
            <person name="Drula E."/>
            <person name="Henrissat B."/>
            <person name="Kohler A."/>
            <person name="Grigoriev I.V."/>
            <person name="Martin F.M."/>
            <person name="Hacquard S."/>
        </authorList>
    </citation>
    <scope>NUCLEOTIDE SEQUENCE</scope>
    <source>
        <strain evidence="2">MPI-CAGE-AT-0147</strain>
    </source>
</reference>
<evidence type="ECO:0000313" key="3">
    <source>
        <dbReference type="Proteomes" id="UP000738349"/>
    </source>
</evidence>
<feature type="region of interest" description="Disordered" evidence="1">
    <location>
        <begin position="1"/>
        <end position="28"/>
    </location>
</feature>
<evidence type="ECO:0000313" key="2">
    <source>
        <dbReference type="EMBL" id="KAH7148730.1"/>
    </source>
</evidence>
<sequence length="307" mass="33689">MVIQDSGTKASRPQETSSVAKEKPRRPAKAFIFQPEFASTRLSPARRTIQLGSNGRVFLLLTQRHYSYECKASAQDRPYVSRPSRSQQLRNPKLVPKLTNDSPNPLERKEGIADEQLAKAEAERARKREREEREEELIESSSKHPLHLLGETPGHLFLSGVAKVPIRRRTGACEGVLEITAAVAAAVTALSVNSHGGAQCHTTAAPLTRITMRDLTGLVMQRLDTPNAMMHPLGTCVETRWGPEVRLTLEISGPVSRGRRSQGRDRIVGQTSTILGGDATEVRVDGTMETHPLQGVNLGRNALESEA</sequence>
<accession>A0A9P9JA27</accession>
<gene>
    <name evidence="2" type="ORF">EDB81DRAFT_883134</name>
</gene>
<dbReference type="EMBL" id="JAGMUV010000007">
    <property type="protein sequence ID" value="KAH7148730.1"/>
    <property type="molecule type" value="Genomic_DNA"/>
</dbReference>